<evidence type="ECO:0000313" key="1">
    <source>
        <dbReference type="EMBL" id="CAD8128473.1"/>
    </source>
</evidence>
<protein>
    <submittedName>
        <fullName evidence="1">Uncharacterized protein</fullName>
    </submittedName>
</protein>
<evidence type="ECO:0000313" key="2">
    <source>
        <dbReference type="Proteomes" id="UP000692954"/>
    </source>
</evidence>
<accession>A0A8S1RM95</accession>
<keyword evidence="2" id="KW-1185">Reference proteome</keyword>
<gene>
    <name evidence="1" type="ORF">PSON_ATCC_30995.1.T1890050</name>
</gene>
<reference evidence="1" key="1">
    <citation type="submission" date="2021-01" db="EMBL/GenBank/DDBJ databases">
        <authorList>
            <consortium name="Genoscope - CEA"/>
            <person name="William W."/>
        </authorList>
    </citation>
    <scope>NUCLEOTIDE SEQUENCE</scope>
</reference>
<organism evidence="1 2">
    <name type="scientific">Paramecium sonneborni</name>
    <dbReference type="NCBI Taxonomy" id="65129"/>
    <lineage>
        <taxon>Eukaryota</taxon>
        <taxon>Sar</taxon>
        <taxon>Alveolata</taxon>
        <taxon>Ciliophora</taxon>
        <taxon>Intramacronucleata</taxon>
        <taxon>Oligohymenophorea</taxon>
        <taxon>Peniculida</taxon>
        <taxon>Parameciidae</taxon>
        <taxon>Paramecium</taxon>
    </lineage>
</organism>
<dbReference type="Proteomes" id="UP000692954">
    <property type="component" value="Unassembled WGS sequence"/>
</dbReference>
<proteinExistence type="predicted"/>
<comment type="caution">
    <text evidence="1">The sequence shown here is derived from an EMBL/GenBank/DDBJ whole genome shotgun (WGS) entry which is preliminary data.</text>
</comment>
<dbReference type="EMBL" id="CAJJDN010000189">
    <property type="protein sequence ID" value="CAD8128473.1"/>
    <property type="molecule type" value="Genomic_DNA"/>
</dbReference>
<dbReference type="AlphaFoldDB" id="A0A8S1RM95"/>
<sequence>MEKRKRKRLEDLNEKLNMNLFQGGGQYLQGVQIGMWRIVGMNVKQYLKDPIMREQNKKDGILMYVKIHQDKQHYVDKDIIIQKVQKMVPGLIYQKIFGILNKV</sequence>
<name>A0A8S1RM95_9CILI</name>